<evidence type="ECO:0000313" key="4">
    <source>
        <dbReference type="Proteomes" id="UP000799428"/>
    </source>
</evidence>
<evidence type="ECO:0000256" key="1">
    <source>
        <dbReference type="SAM" id="MobiDB-lite"/>
    </source>
</evidence>
<keyword evidence="4" id="KW-1185">Reference proteome</keyword>
<dbReference type="AlphaFoldDB" id="A0A6G1KR83"/>
<dbReference type="Proteomes" id="UP000799428">
    <property type="component" value="Unassembled WGS sequence"/>
</dbReference>
<keyword evidence="2" id="KW-0472">Membrane</keyword>
<organism evidence="3 4">
    <name type="scientific">Pleomassaria siparia CBS 279.74</name>
    <dbReference type="NCBI Taxonomy" id="1314801"/>
    <lineage>
        <taxon>Eukaryota</taxon>
        <taxon>Fungi</taxon>
        <taxon>Dikarya</taxon>
        <taxon>Ascomycota</taxon>
        <taxon>Pezizomycotina</taxon>
        <taxon>Dothideomycetes</taxon>
        <taxon>Pleosporomycetidae</taxon>
        <taxon>Pleosporales</taxon>
        <taxon>Pleomassariaceae</taxon>
        <taxon>Pleomassaria</taxon>
    </lineage>
</organism>
<feature type="transmembrane region" description="Helical" evidence="2">
    <location>
        <begin position="60"/>
        <end position="78"/>
    </location>
</feature>
<keyword evidence="2" id="KW-0812">Transmembrane</keyword>
<name>A0A6G1KR83_9PLEO</name>
<dbReference type="EMBL" id="MU005764">
    <property type="protein sequence ID" value="KAF2714837.1"/>
    <property type="molecule type" value="Genomic_DNA"/>
</dbReference>
<protein>
    <submittedName>
        <fullName evidence="3">Uncharacterized protein</fullName>
    </submittedName>
</protein>
<keyword evidence="2" id="KW-1133">Transmembrane helix</keyword>
<accession>A0A6G1KR83</accession>
<feature type="compositionally biased region" description="Low complexity" evidence="1">
    <location>
        <begin position="7"/>
        <end position="18"/>
    </location>
</feature>
<feature type="region of interest" description="Disordered" evidence="1">
    <location>
        <begin position="1"/>
        <end position="22"/>
    </location>
</feature>
<reference evidence="3" key="1">
    <citation type="journal article" date="2020" name="Stud. Mycol.">
        <title>101 Dothideomycetes genomes: a test case for predicting lifestyles and emergence of pathogens.</title>
        <authorList>
            <person name="Haridas S."/>
            <person name="Albert R."/>
            <person name="Binder M."/>
            <person name="Bloem J."/>
            <person name="Labutti K."/>
            <person name="Salamov A."/>
            <person name="Andreopoulos B."/>
            <person name="Baker S."/>
            <person name="Barry K."/>
            <person name="Bills G."/>
            <person name="Bluhm B."/>
            <person name="Cannon C."/>
            <person name="Castanera R."/>
            <person name="Culley D."/>
            <person name="Daum C."/>
            <person name="Ezra D."/>
            <person name="Gonzalez J."/>
            <person name="Henrissat B."/>
            <person name="Kuo A."/>
            <person name="Liang C."/>
            <person name="Lipzen A."/>
            <person name="Lutzoni F."/>
            <person name="Magnuson J."/>
            <person name="Mondo S."/>
            <person name="Nolan M."/>
            <person name="Ohm R."/>
            <person name="Pangilinan J."/>
            <person name="Park H.-J."/>
            <person name="Ramirez L."/>
            <person name="Alfaro M."/>
            <person name="Sun H."/>
            <person name="Tritt A."/>
            <person name="Yoshinaga Y."/>
            <person name="Zwiers L.-H."/>
            <person name="Turgeon B."/>
            <person name="Goodwin S."/>
            <person name="Spatafora J."/>
            <person name="Crous P."/>
            <person name="Grigoriev I."/>
        </authorList>
    </citation>
    <scope>NUCLEOTIDE SEQUENCE</scope>
    <source>
        <strain evidence="3">CBS 279.74</strain>
    </source>
</reference>
<sequence length="216" mass="24027">MARHPRTTTWTRTKNTGRGSDVTLSRTQHYLHVYTKERVISRHVAQLQGIIPNSVSVRNGIAFTFVVTTTVTVLPLLIRSRPRSCHGHVLSLTPSWRCLEIALQRPQDMLGRGRGGDAGLQIFQSLSVNSTHPLGRHGRSYGMLDGYVPVTGDSTRIPPYVILDEPAAPIAVQIVGMRRIMDIPMLPSSRPILYPCNTNDRVRNGMLIPKFSANLN</sequence>
<evidence type="ECO:0000256" key="2">
    <source>
        <dbReference type="SAM" id="Phobius"/>
    </source>
</evidence>
<proteinExistence type="predicted"/>
<gene>
    <name evidence="3" type="ORF">K504DRAFT_11912</name>
</gene>
<evidence type="ECO:0000313" key="3">
    <source>
        <dbReference type="EMBL" id="KAF2714837.1"/>
    </source>
</evidence>